<organism evidence="1 2">
    <name type="scientific">Stegodyphus mimosarum</name>
    <name type="common">African social velvet spider</name>
    <dbReference type="NCBI Taxonomy" id="407821"/>
    <lineage>
        <taxon>Eukaryota</taxon>
        <taxon>Metazoa</taxon>
        <taxon>Ecdysozoa</taxon>
        <taxon>Arthropoda</taxon>
        <taxon>Chelicerata</taxon>
        <taxon>Arachnida</taxon>
        <taxon>Araneae</taxon>
        <taxon>Araneomorphae</taxon>
        <taxon>Entelegynae</taxon>
        <taxon>Eresoidea</taxon>
        <taxon>Eresidae</taxon>
        <taxon>Stegodyphus</taxon>
    </lineage>
</organism>
<gene>
    <name evidence="1" type="ORF">X975_07603</name>
</gene>
<proteinExistence type="predicted"/>
<evidence type="ECO:0000313" key="2">
    <source>
        <dbReference type="Proteomes" id="UP000054359"/>
    </source>
</evidence>
<name>A0A087U2R1_STEMI</name>
<evidence type="ECO:0000313" key="1">
    <source>
        <dbReference type="EMBL" id="KFM71650.1"/>
    </source>
</evidence>
<keyword evidence="2" id="KW-1185">Reference proteome</keyword>
<accession>A0A087U2R1</accession>
<protein>
    <submittedName>
        <fullName evidence="1">Uncharacterized protein</fullName>
    </submittedName>
</protein>
<dbReference type="EMBL" id="KK117876">
    <property type="protein sequence ID" value="KFM71650.1"/>
    <property type="molecule type" value="Genomic_DNA"/>
</dbReference>
<dbReference type="AlphaFoldDB" id="A0A087U2R1"/>
<sequence length="55" mass="5750">MLDTPSSSSGCCQDTFTDLEDTATAFKERGGSLGGSSRVVTATSAPYWLSPNAFK</sequence>
<feature type="non-terminal residue" evidence="1">
    <location>
        <position position="55"/>
    </location>
</feature>
<reference evidence="1 2" key="1">
    <citation type="submission" date="2013-11" db="EMBL/GenBank/DDBJ databases">
        <title>Genome sequencing of Stegodyphus mimosarum.</title>
        <authorList>
            <person name="Bechsgaard J."/>
        </authorList>
    </citation>
    <scope>NUCLEOTIDE SEQUENCE [LARGE SCALE GENOMIC DNA]</scope>
</reference>
<dbReference type="Proteomes" id="UP000054359">
    <property type="component" value="Unassembled WGS sequence"/>
</dbReference>